<dbReference type="InterPro" id="IPR006689">
    <property type="entry name" value="Small_GTPase_ARF/SAR"/>
</dbReference>
<organism evidence="7">
    <name type="scientific">Amblyomma triste</name>
    <name type="common">Neotropical tick</name>
    <dbReference type="NCBI Taxonomy" id="251400"/>
    <lineage>
        <taxon>Eukaryota</taxon>
        <taxon>Metazoa</taxon>
        <taxon>Ecdysozoa</taxon>
        <taxon>Arthropoda</taxon>
        <taxon>Chelicerata</taxon>
        <taxon>Arachnida</taxon>
        <taxon>Acari</taxon>
        <taxon>Parasitiformes</taxon>
        <taxon>Ixodida</taxon>
        <taxon>Ixodoidea</taxon>
        <taxon>Ixodidae</taxon>
        <taxon>Amblyomminae</taxon>
        <taxon>Amblyomma</taxon>
    </lineage>
</organism>
<evidence type="ECO:0000256" key="3">
    <source>
        <dbReference type="PIRSR" id="PIRSR606689-1"/>
    </source>
</evidence>
<proteinExistence type="evidence at transcript level"/>
<keyword evidence="6" id="KW-1133">Transmembrane helix</keyword>
<dbReference type="PRINTS" id="PR00328">
    <property type="entry name" value="SAR1GTPBP"/>
</dbReference>
<protein>
    <submittedName>
        <fullName evidence="7">Putative gtp-binding adp-ribosylation factor arf1</fullName>
    </submittedName>
</protein>
<dbReference type="InterPro" id="IPR053254">
    <property type="entry name" value="Arf-like_GTPase"/>
</dbReference>
<name>A0A023G6C0_AMBTT</name>
<evidence type="ECO:0000256" key="4">
    <source>
        <dbReference type="PIRSR" id="PIRSR606689-2"/>
    </source>
</evidence>
<keyword evidence="2 3" id="KW-0342">GTP-binding</keyword>
<feature type="binding site" evidence="4">
    <location>
        <position position="70"/>
    </location>
    <ligand>
        <name>Mg(2+)</name>
        <dbReference type="ChEBI" id="CHEBI:18420"/>
    </ligand>
</feature>
<dbReference type="InterPro" id="IPR027417">
    <property type="entry name" value="P-loop_NTPase"/>
</dbReference>
<dbReference type="PROSITE" id="PS51417">
    <property type="entry name" value="ARF"/>
    <property type="match status" value="1"/>
</dbReference>
<reference evidence="7" key="1">
    <citation type="submission" date="2014-03" db="EMBL/GenBank/DDBJ databases">
        <title>The sialotranscriptome of Amblyomma triste, Amblyomma parvum and Amblyomma cajennense ticks, uncovered by 454-based RNA-seq.</title>
        <authorList>
            <person name="Garcia G.R."/>
            <person name="Gardinassi L.G."/>
            <person name="Ribeiro J.M."/>
            <person name="Anatriello E."/>
            <person name="Ferreira B.R."/>
            <person name="Moreira H.N."/>
            <person name="Mafra C."/>
            <person name="Olegario M.M."/>
            <person name="Szabo P.J."/>
            <person name="Miranda-Santos I.K."/>
            <person name="Maruyama S.R."/>
        </authorList>
    </citation>
    <scope>NUCLEOTIDE SEQUENCE</scope>
    <source>
        <strain evidence="7">Mato Grasso do Sul</strain>
        <tissue evidence="7">Salivary glands</tissue>
    </source>
</reference>
<keyword evidence="1 3" id="KW-0547">Nucleotide-binding</keyword>
<dbReference type="NCBIfam" id="TIGR00231">
    <property type="entry name" value="small_GTP"/>
    <property type="match status" value="1"/>
</dbReference>
<keyword evidence="6" id="KW-0472">Membrane</keyword>
<dbReference type="PANTHER" id="PTHR46724">
    <property type="entry name" value="ADP-RIBOSYLATION FACTOR-LIKE PROTEIN 9-RELATED"/>
    <property type="match status" value="1"/>
</dbReference>
<dbReference type="AlphaFoldDB" id="A0A023G6C0"/>
<dbReference type="SMART" id="SM00178">
    <property type="entry name" value="SAR"/>
    <property type="match status" value="1"/>
</dbReference>
<dbReference type="EMBL" id="GBBM01006101">
    <property type="protein sequence ID" value="JAC29317.1"/>
    <property type="molecule type" value="mRNA"/>
</dbReference>
<feature type="transmembrane region" description="Helical" evidence="6">
    <location>
        <begin position="16"/>
        <end position="37"/>
    </location>
</feature>
<dbReference type="InterPro" id="IPR005225">
    <property type="entry name" value="Small_GTP-bd"/>
</dbReference>
<dbReference type="Pfam" id="PF00025">
    <property type="entry name" value="Arf"/>
    <property type="match status" value="1"/>
</dbReference>
<evidence type="ECO:0000256" key="5">
    <source>
        <dbReference type="RuleBase" id="RU003925"/>
    </source>
</evidence>
<keyword evidence="4" id="KW-0479">Metal-binding</keyword>
<dbReference type="Gene3D" id="3.40.50.300">
    <property type="entry name" value="P-loop containing nucleotide triphosphate hydrolases"/>
    <property type="match status" value="1"/>
</dbReference>
<evidence type="ECO:0000256" key="6">
    <source>
        <dbReference type="SAM" id="Phobius"/>
    </source>
</evidence>
<feature type="binding site" evidence="4">
    <location>
        <position position="89"/>
    </location>
    <ligand>
        <name>Mg(2+)</name>
        <dbReference type="ChEBI" id="CHEBI:18420"/>
    </ligand>
</feature>
<feature type="binding site" evidence="3">
    <location>
        <begin position="63"/>
        <end position="70"/>
    </location>
    <ligand>
        <name>GTP</name>
        <dbReference type="ChEBI" id="CHEBI:37565"/>
    </ligand>
</feature>
<dbReference type="SMART" id="SM00177">
    <property type="entry name" value="ARF"/>
    <property type="match status" value="1"/>
</dbReference>
<feature type="binding site" evidence="3">
    <location>
        <begin position="168"/>
        <end position="171"/>
    </location>
    <ligand>
        <name>GTP</name>
        <dbReference type="ChEBI" id="CHEBI:37565"/>
    </ligand>
</feature>
<evidence type="ECO:0000256" key="2">
    <source>
        <dbReference type="ARBA" id="ARBA00023134"/>
    </source>
</evidence>
<evidence type="ECO:0000313" key="7">
    <source>
        <dbReference type="EMBL" id="JAC29317.1"/>
    </source>
</evidence>
<evidence type="ECO:0000256" key="1">
    <source>
        <dbReference type="ARBA" id="ARBA00022741"/>
    </source>
</evidence>
<dbReference type="GO" id="GO:0046872">
    <property type="term" value="F:metal ion binding"/>
    <property type="evidence" value="ECO:0007669"/>
    <property type="project" value="UniProtKB-KW"/>
</dbReference>
<dbReference type="GO" id="GO:0003924">
    <property type="term" value="F:GTPase activity"/>
    <property type="evidence" value="ECO:0007669"/>
    <property type="project" value="InterPro"/>
</dbReference>
<dbReference type="SUPFAM" id="SSF52540">
    <property type="entry name" value="P-loop containing nucleoside triphosphate hydrolases"/>
    <property type="match status" value="1"/>
</dbReference>
<keyword evidence="6" id="KW-0812">Transmembrane</keyword>
<dbReference type="GO" id="GO:0005525">
    <property type="term" value="F:GTP binding"/>
    <property type="evidence" value="ECO:0007669"/>
    <property type="project" value="UniProtKB-KW"/>
</dbReference>
<dbReference type="GO" id="GO:0051649">
    <property type="term" value="P:establishment of localization in cell"/>
    <property type="evidence" value="ECO:0007669"/>
    <property type="project" value="UniProtKB-ARBA"/>
</dbReference>
<sequence>MSVLFKLGSTSVPRKSFLIGSCVILGVATCFTLRYYWKRRSRKYYSSVEETCADGGKRILVLGLDDAGKSSLLLHLSRPDAASTNPLPTEGFNVVCINSENGSSLNFWELGGSEAVRPYWPNFLHDTSVLVYMVNSADIQRLRSAAHEFRRILQDERLKDVPILVLANKQDLPGAKPVEDISATLGLDELKQLNFNVHILPLQMPSDASCQSTVAEAKRGILQLLHGCSPTLSL</sequence>
<comment type="similarity">
    <text evidence="5">Belongs to the small GTPase superfamily. Arf family.</text>
</comment>
<dbReference type="GO" id="GO:0016192">
    <property type="term" value="P:vesicle-mediated transport"/>
    <property type="evidence" value="ECO:0007669"/>
    <property type="project" value="UniProtKB-ARBA"/>
</dbReference>
<feature type="binding site" evidence="3">
    <location>
        <position position="112"/>
    </location>
    <ligand>
        <name>GTP</name>
        <dbReference type="ChEBI" id="CHEBI:37565"/>
    </ligand>
</feature>
<keyword evidence="4" id="KW-0460">Magnesium</keyword>
<accession>A0A023G6C0</accession>